<feature type="compositionally biased region" description="Basic and acidic residues" evidence="2">
    <location>
        <begin position="199"/>
        <end position="211"/>
    </location>
</feature>
<sequence length="1065" mass="121142">MGIEKKVLDFEVEIHDAQFNHQGRYFVKLSIQSLHTRDYTSIQLKKPLSIEYLYDNEGLTDVTQQNGNAELVFFKEKRFVFRLPRGFCKNDKNHDVYLLLEAFTLPDNDHDMGKKVGEGKFAIYPRTNAPRINMNVEVNENMYHYTDVVSLLRTMSTDNATMHCGRLRCTFALREVIPKTTRRTPLPDPTPRPSPRYVEVTDRSEKKKVEMKTPSPTPLPTNRPTARDNRPPPKTKPTPVLKRASPNDSWGDNQSVNLPKTPPRTQPPPPPDTRRMTESPRPNFDHTTYTANVQNWRHVSKSGKEQIDIILHGASAVPATQKGKAPLPYASIKTKSDYSGNDATALKTHASARPTSAPSWEEMLSMEIDEKKSKDEALMLTIGDSTSKNRLVNYELPVNHLQPFHQYHLEMVVPNQTKPDGVRMYASIMRKLSKLPLDLSSPNYLGLEAHLQAVQRPIQNPVGPLIAVARIVPDYYNYRTDNLLPHPRTAGVNMTSVTFPQPHPSSFKVPEKSSQGYPQISLPGRPDDQPVWNHPFLFSEEKDKATLFTPGAALVIEYYVANKAMNDQFWRMESPVGFSSLLLDRTMYSQLTADQARMGLRIEGLPIQGSNMMTVNNRIPTVGMILRLITSDQPNTMVSYSNKGELPLIDLNPIDPSSVHVPEEPDVLTVSHSDSTPPILSPPIDVTPRQKTGKWVLQKVPKSGLPALKDGELPPFDAMDSVLPEYQYIFQEEEGVPSTVGNPVRTEHNNTTTTHVIQTNTGDQLPNVSSKIYHYDGYDDPDYMQVIQRQDQELGNYRTQLTKMGGEMVELRTALGNYETVQSNQRRDETSRILIDARDLDGLNKADLMARYTHLKQKFARTYTELKLYKDKVQRLQNELIKKNDQQKAYLKLTHAHTGQQELLQKLQAKAQHIKKLEDTIRKQEKVIDKLERALERRFSKTPIPSNNAGEINSTLSAENRHLRQQIEDLKEQLRLAGRSNNDDLEKLELYQALERAEGRIMSLERQLNENSRTWGKEKADLSIKANEVERGFRHGAGMILHDYPVLDEICARPIRRTGCLSPIH</sequence>
<protein>
    <recommendedName>
        <fullName evidence="5">Coiled-coil domain-containing protein 33</fullName>
    </recommendedName>
</protein>
<dbReference type="PANTHER" id="PTHR21623">
    <property type="entry name" value="SPERIOLIN-BINDING FACTOR"/>
    <property type="match status" value="1"/>
</dbReference>
<organism evidence="3 4">
    <name type="scientific">Patella caerulea</name>
    <name type="common">Rayed Mediterranean limpet</name>
    <dbReference type="NCBI Taxonomy" id="87958"/>
    <lineage>
        <taxon>Eukaryota</taxon>
        <taxon>Metazoa</taxon>
        <taxon>Spiralia</taxon>
        <taxon>Lophotrochozoa</taxon>
        <taxon>Mollusca</taxon>
        <taxon>Gastropoda</taxon>
        <taxon>Patellogastropoda</taxon>
        <taxon>Patelloidea</taxon>
        <taxon>Patellidae</taxon>
        <taxon>Patella</taxon>
    </lineage>
</organism>
<keyword evidence="1" id="KW-0175">Coiled coil</keyword>
<dbReference type="GO" id="GO:0005777">
    <property type="term" value="C:peroxisome"/>
    <property type="evidence" value="ECO:0007669"/>
    <property type="project" value="TreeGrafter"/>
</dbReference>
<evidence type="ECO:0000313" key="4">
    <source>
        <dbReference type="Proteomes" id="UP001347796"/>
    </source>
</evidence>
<proteinExistence type="predicted"/>
<feature type="coiled-coil region" evidence="1">
    <location>
        <begin position="859"/>
        <end position="1014"/>
    </location>
</feature>
<dbReference type="Proteomes" id="UP001347796">
    <property type="component" value="Unassembled WGS sequence"/>
</dbReference>
<evidence type="ECO:0000256" key="1">
    <source>
        <dbReference type="SAM" id="Coils"/>
    </source>
</evidence>
<dbReference type="PANTHER" id="PTHR21623:SF2">
    <property type="entry name" value="COILED-COIL DOMAIN-CONTAINING PROTEIN 33"/>
    <property type="match status" value="1"/>
</dbReference>
<gene>
    <name evidence="3" type="ORF">SNE40_018803</name>
</gene>
<dbReference type="InterPro" id="IPR039889">
    <property type="entry name" value="CCD33"/>
</dbReference>
<evidence type="ECO:0000313" key="3">
    <source>
        <dbReference type="EMBL" id="KAK6170398.1"/>
    </source>
</evidence>
<accession>A0AAN8P918</accession>
<comment type="caution">
    <text evidence="3">The sequence shown here is derived from an EMBL/GenBank/DDBJ whole genome shotgun (WGS) entry which is preliminary data.</text>
</comment>
<evidence type="ECO:0008006" key="5">
    <source>
        <dbReference type="Google" id="ProtNLM"/>
    </source>
</evidence>
<feature type="region of interest" description="Disordered" evidence="2">
    <location>
        <begin position="668"/>
        <end position="687"/>
    </location>
</feature>
<feature type="compositionally biased region" description="Pro residues" evidence="2">
    <location>
        <begin position="260"/>
        <end position="271"/>
    </location>
</feature>
<reference evidence="3 4" key="1">
    <citation type="submission" date="2024-01" db="EMBL/GenBank/DDBJ databases">
        <title>The genome of the rayed Mediterranean limpet Patella caerulea (Linnaeus, 1758).</title>
        <authorList>
            <person name="Anh-Thu Weber A."/>
            <person name="Halstead-Nussloch G."/>
        </authorList>
    </citation>
    <scope>NUCLEOTIDE SEQUENCE [LARGE SCALE GENOMIC DNA]</scope>
    <source>
        <strain evidence="3">AATW-2023a</strain>
        <tissue evidence="3">Whole specimen</tissue>
    </source>
</reference>
<name>A0AAN8P918_PATCE</name>
<keyword evidence="4" id="KW-1185">Reference proteome</keyword>
<feature type="region of interest" description="Disordered" evidence="2">
    <location>
        <begin position="180"/>
        <end position="287"/>
    </location>
</feature>
<dbReference type="AlphaFoldDB" id="A0AAN8P918"/>
<evidence type="ECO:0000256" key="2">
    <source>
        <dbReference type="SAM" id="MobiDB-lite"/>
    </source>
</evidence>
<dbReference type="EMBL" id="JAZGQO010000014">
    <property type="protein sequence ID" value="KAK6170398.1"/>
    <property type="molecule type" value="Genomic_DNA"/>
</dbReference>
<feature type="compositionally biased region" description="Polar residues" evidence="2">
    <location>
        <begin position="246"/>
        <end position="258"/>
    </location>
</feature>